<dbReference type="InterPro" id="IPR014284">
    <property type="entry name" value="RNA_pol_sigma-70_dom"/>
</dbReference>
<evidence type="ECO:0000256" key="4">
    <source>
        <dbReference type="ARBA" id="ARBA00023163"/>
    </source>
</evidence>
<dbReference type="Gene3D" id="1.10.10.10">
    <property type="entry name" value="Winged helix-like DNA-binding domain superfamily/Winged helix DNA-binding domain"/>
    <property type="match status" value="1"/>
</dbReference>
<evidence type="ECO:0000313" key="6">
    <source>
        <dbReference type="EMBL" id="ANH83556.1"/>
    </source>
</evidence>
<dbReference type="Pfam" id="PF08281">
    <property type="entry name" value="Sigma70_r4_2"/>
    <property type="match status" value="1"/>
</dbReference>
<name>A0A1A9I7G2_9BACT</name>
<dbReference type="CDD" id="cd06171">
    <property type="entry name" value="Sigma70_r4"/>
    <property type="match status" value="1"/>
</dbReference>
<proteinExistence type="inferred from homology"/>
<gene>
    <name evidence="6" type="ORF">A8C56_23580</name>
</gene>
<organism evidence="6 7">
    <name type="scientific">Niabella ginsenosidivorans</name>
    <dbReference type="NCBI Taxonomy" id="1176587"/>
    <lineage>
        <taxon>Bacteria</taxon>
        <taxon>Pseudomonadati</taxon>
        <taxon>Bacteroidota</taxon>
        <taxon>Chitinophagia</taxon>
        <taxon>Chitinophagales</taxon>
        <taxon>Chitinophagaceae</taxon>
        <taxon>Niabella</taxon>
    </lineage>
</organism>
<evidence type="ECO:0000256" key="2">
    <source>
        <dbReference type="ARBA" id="ARBA00023015"/>
    </source>
</evidence>
<comment type="similarity">
    <text evidence="1">Belongs to the sigma-70 factor family. ECF subfamily.</text>
</comment>
<sequence>MVIEQIMNGDKKAFDAFYWQYVDKLFGYFFKRTQSHFHAEELTQLTFIKFWEYRSSLNPELSPDMQLYYKARITYIDWLRKAATQRSLLSQIIGPASDSPDNPPEGSEKYERARMALEQLPEMRKKVLTLFYLEGYNYKEIATLLGIAPKTVDNHIYQGIAQLRKILLLFIIFFPRQ</sequence>
<dbReference type="GO" id="GO:0003677">
    <property type="term" value="F:DNA binding"/>
    <property type="evidence" value="ECO:0007669"/>
    <property type="project" value="InterPro"/>
</dbReference>
<keyword evidence="7" id="KW-1185">Reference proteome</keyword>
<dbReference type="PANTHER" id="PTHR43133">
    <property type="entry name" value="RNA POLYMERASE ECF-TYPE SIGMA FACTO"/>
    <property type="match status" value="1"/>
</dbReference>
<reference evidence="6 7" key="1">
    <citation type="submission" date="2016-05" db="EMBL/GenBank/DDBJ databases">
        <title>Niabella ginsenosidivorans BS26 whole genome sequencing.</title>
        <authorList>
            <person name="Im W.T."/>
            <person name="Siddiqi M.Z."/>
        </authorList>
    </citation>
    <scope>NUCLEOTIDE SEQUENCE [LARGE SCALE GENOMIC DNA]</scope>
    <source>
        <strain evidence="6 7">BS26</strain>
    </source>
</reference>
<dbReference type="AlphaFoldDB" id="A0A1A9I7G2"/>
<dbReference type="PANTHER" id="PTHR43133:SF46">
    <property type="entry name" value="RNA POLYMERASE SIGMA-70 FACTOR ECF SUBFAMILY"/>
    <property type="match status" value="1"/>
</dbReference>
<dbReference type="InterPro" id="IPR013249">
    <property type="entry name" value="RNA_pol_sigma70_r4_t2"/>
</dbReference>
<evidence type="ECO:0000256" key="1">
    <source>
        <dbReference type="ARBA" id="ARBA00010641"/>
    </source>
</evidence>
<keyword evidence="3" id="KW-0731">Sigma factor</keyword>
<dbReference type="SUPFAM" id="SSF88946">
    <property type="entry name" value="Sigma2 domain of RNA polymerase sigma factors"/>
    <property type="match status" value="1"/>
</dbReference>
<dbReference type="KEGG" id="nia:A8C56_23580"/>
<evidence type="ECO:0000313" key="7">
    <source>
        <dbReference type="Proteomes" id="UP000077667"/>
    </source>
</evidence>
<dbReference type="InterPro" id="IPR013324">
    <property type="entry name" value="RNA_pol_sigma_r3/r4-like"/>
</dbReference>
<accession>A0A1A9I7G2</accession>
<evidence type="ECO:0000259" key="5">
    <source>
        <dbReference type="Pfam" id="PF08281"/>
    </source>
</evidence>
<dbReference type="InterPro" id="IPR013325">
    <property type="entry name" value="RNA_pol_sigma_r2"/>
</dbReference>
<dbReference type="Proteomes" id="UP000077667">
    <property type="component" value="Chromosome"/>
</dbReference>
<feature type="domain" description="RNA polymerase sigma factor 70 region 4 type 2" evidence="5">
    <location>
        <begin position="111"/>
        <end position="163"/>
    </location>
</feature>
<dbReference type="GO" id="GO:0006352">
    <property type="term" value="P:DNA-templated transcription initiation"/>
    <property type="evidence" value="ECO:0007669"/>
    <property type="project" value="InterPro"/>
</dbReference>
<dbReference type="STRING" id="1176587.A8C56_23580"/>
<protein>
    <recommendedName>
        <fullName evidence="5">RNA polymerase sigma factor 70 region 4 type 2 domain-containing protein</fullName>
    </recommendedName>
</protein>
<keyword evidence="2" id="KW-0805">Transcription regulation</keyword>
<dbReference type="NCBIfam" id="TIGR02937">
    <property type="entry name" value="sigma70-ECF"/>
    <property type="match status" value="1"/>
</dbReference>
<dbReference type="GO" id="GO:0016987">
    <property type="term" value="F:sigma factor activity"/>
    <property type="evidence" value="ECO:0007669"/>
    <property type="project" value="UniProtKB-KW"/>
</dbReference>
<dbReference type="SUPFAM" id="SSF88659">
    <property type="entry name" value="Sigma3 and sigma4 domains of RNA polymerase sigma factors"/>
    <property type="match status" value="1"/>
</dbReference>
<dbReference type="InterPro" id="IPR039425">
    <property type="entry name" value="RNA_pol_sigma-70-like"/>
</dbReference>
<keyword evidence="4" id="KW-0804">Transcription</keyword>
<evidence type="ECO:0000256" key="3">
    <source>
        <dbReference type="ARBA" id="ARBA00023082"/>
    </source>
</evidence>
<dbReference type="Gene3D" id="1.10.1740.10">
    <property type="match status" value="1"/>
</dbReference>
<dbReference type="InterPro" id="IPR036388">
    <property type="entry name" value="WH-like_DNA-bd_sf"/>
</dbReference>
<dbReference type="EMBL" id="CP015772">
    <property type="protein sequence ID" value="ANH83556.1"/>
    <property type="molecule type" value="Genomic_DNA"/>
</dbReference>